<protein>
    <recommendedName>
        <fullName evidence="3">PilZ domain-containing protein</fullName>
    </recommendedName>
</protein>
<dbReference type="Proteomes" id="UP000463939">
    <property type="component" value="Chromosome"/>
</dbReference>
<proteinExistence type="predicted"/>
<sequence length="126" mass="13857">MIESGAANSGNNAHDGKHHEHVLHVHWRVAVLMDDTSEHKHLFGRTSEVSATAFTLDFEQPLTVSKTVTIMLELPSVDTHIPATVIQLKTEIKSCILSNDHYRIGAKIVAFTGDAKTKYLARVLSG</sequence>
<dbReference type="EMBL" id="AP021881">
    <property type="protein sequence ID" value="BBP02130.1"/>
    <property type="molecule type" value="Genomic_DNA"/>
</dbReference>
<name>A0A809SIM2_9PROT</name>
<dbReference type="RefSeq" id="WP_162085807.1">
    <property type="nucleotide sequence ID" value="NZ_AP021881.1"/>
</dbReference>
<evidence type="ECO:0000313" key="1">
    <source>
        <dbReference type="EMBL" id="BBP02130.1"/>
    </source>
</evidence>
<evidence type="ECO:0000313" key="2">
    <source>
        <dbReference type="Proteomes" id="UP000463939"/>
    </source>
</evidence>
<dbReference type="AlphaFoldDB" id="A0A809SIM2"/>
<evidence type="ECO:0008006" key="3">
    <source>
        <dbReference type="Google" id="ProtNLM"/>
    </source>
</evidence>
<gene>
    <name evidence="1" type="ORF">SFSGTM_28380</name>
</gene>
<accession>A0A809SIM2</accession>
<reference evidence="2" key="1">
    <citation type="submission" date="2019-11" db="EMBL/GenBank/DDBJ databases">
        <title>Isolation and characterization of a novel species in the genus Sulfuriferula.</title>
        <authorList>
            <person name="Mochizuki J."/>
            <person name="Kojima H."/>
            <person name="Fukui M."/>
        </authorList>
    </citation>
    <scope>NUCLEOTIDE SEQUENCE [LARGE SCALE GENOMIC DNA]</scope>
    <source>
        <strain evidence="2">SGTM</strain>
    </source>
</reference>
<dbReference type="KEGG" id="sniv:SFSGTM_28380"/>
<keyword evidence="2" id="KW-1185">Reference proteome</keyword>
<organism evidence="1 2">
    <name type="scientific">Sulfuriferula nivalis</name>
    <dbReference type="NCBI Taxonomy" id="2675298"/>
    <lineage>
        <taxon>Bacteria</taxon>
        <taxon>Pseudomonadati</taxon>
        <taxon>Pseudomonadota</taxon>
        <taxon>Betaproteobacteria</taxon>
        <taxon>Nitrosomonadales</taxon>
        <taxon>Sulfuricellaceae</taxon>
        <taxon>Sulfuriferula</taxon>
    </lineage>
</organism>